<dbReference type="EMBL" id="JANIBM010000011">
    <property type="protein sequence ID" value="MCQ8181724.1"/>
    <property type="molecule type" value="Genomic_DNA"/>
</dbReference>
<protein>
    <submittedName>
        <fullName evidence="1">Uncharacterized protein</fullName>
    </submittedName>
</protein>
<proteinExistence type="predicted"/>
<comment type="caution">
    <text evidence="1">The sequence shown here is derived from an EMBL/GenBank/DDBJ whole genome shotgun (WGS) entry which is preliminary data.</text>
</comment>
<dbReference type="Proteomes" id="UP001524569">
    <property type="component" value="Unassembled WGS sequence"/>
</dbReference>
<organism evidence="1 2">
    <name type="scientific">Methylomonas aurea</name>
    <dbReference type="NCBI Taxonomy" id="2952224"/>
    <lineage>
        <taxon>Bacteria</taxon>
        <taxon>Pseudomonadati</taxon>
        <taxon>Pseudomonadota</taxon>
        <taxon>Gammaproteobacteria</taxon>
        <taxon>Methylococcales</taxon>
        <taxon>Methylococcaceae</taxon>
        <taxon>Methylomonas</taxon>
    </lineage>
</organism>
<accession>A0ABT1UHL5</accession>
<gene>
    <name evidence="1" type="ORF">NP603_11440</name>
</gene>
<dbReference type="RefSeq" id="WP_256611015.1">
    <property type="nucleotide sequence ID" value="NZ_JANIBM010000011.1"/>
</dbReference>
<sequence length="58" mass="6490">MAEALGRRHRFDVVDVARDAAVSAWAKAAIAQYCVELGFELVETFQRIGYAIPVPPWQ</sequence>
<keyword evidence="2" id="KW-1185">Reference proteome</keyword>
<name>A0ABT1UHL5_9GAMM</name>
<reference evidence="1 2" key="1">
    <citation type="submission" date="2022-07" db="EMBL/GenBank/DDBJ databases">
        <title>Methylomonas rivi sp. nov., Methylomonas rosea sp. nov., Methylomonas aureus sp. nov. and Methylomonas subterranea sp. nov., four novel methanotrophs isolated from a freshwater creek and the deep terrestrial subsurface.</title>
        <authorList>
            <person name="Abin C."/>
            <person name="Sankaranarayanan K."/>
            <person name="Garner C."/>
            <person name="Sindelar R."/>
            <person name="Kotary K."/>
            <person name="Garner R."/>
            <person name="Barclay S."/>
            <person name="Lawson P."/>
            <person name="Krumholz L."/>
        </authorList>
    </citation>
    <scope>NUCLEOTIDE SEQUENCE [LARGE SCALE GENOMIC DNA]</scope>
    <source>
        <strain evidence="1 2">SURF-1</strain>
    </source>
</reference>
<evidence type="ECO:0000313" key="1">
    <source>
        <dbReference type="EMBL" id="MCQ8181724.1"/>
    </source>
</evidence>
<evidence type="ECO:0000313" key="2">
    <source>
        <dbReference type="Proteomes" id="UP001524569"/>
    </source>
</evidence>